<evidence type="ECO:0008006" key="3">
    <source>
        <dbReference type="Google" id="ProtNLM"/>
    </source>
</evidence>
<name>A0ABW5AT93_9FLAO</name>
<dbReference type="Proteomes" id="UP001597344">
    <property type="component" value="Unassembled WGS sequence"/>
</dbReference>
<reference evidence="2" key="1">
    <citation type="journal article" date="2019" name="Int. J. Syst. Evol. Microbiol.">
        <title>The Global Catalogue of Microorganisms (GCM) 10K type strain sequencing project: providing services to taxonomists for standard genome sequencing and annotation.</title>
        <authorList>
            <consortium name="The Broad Institute Genomics Platform"/>
            <consortium name="The Broad Institute Genome Sequencing Center for Infectious Disease"/>
            <person name="Wu L."/>
            <person name="Ma J."/>
        </authorList>
    </citation>
    <scope>NUCLEOTIDE SEQUENCE [LARGE SCALE GENOMIC DNA]</scope>
    <source>
        <strain evidence="2">DT92</strain>
    </source>
</reference>
<evidence type="ECO:0000313" key="1">
    <source>
        <dbReference type="EMBL" id="MFD2186173.1"/>
    </source>
</evidence>
<sequence length="70" mass="7737">MLKKVLNIENTKKLSKNEQKSVRGGLVPILDDCCSCIFRPGNSMFPIFITQPCSIPCPIDGSLEYEDTGC</sequence>
<keyword evidence="2" id="KW-1185">Reference proteome</keyword>
<protein>
    <recommendedName>
        <fullName evidence="3">Bacteriocin</fullName>
    </recommendedName>
</protein>
<dbReference type="RefSeq" id="WP_378319153.1">
    <property type="nucleotide sequence ID" value="NZ_JBHUHY010000003.1"/>
</dbReference>
<proteinExistence type="predicted"/>
<evidence type="ECO:0000313" key="2">
    <source>
        <dbReference type="Proteomes" id="UP001597344"/>
    </source>
</evidence>
<gene>
    <name evidence="1" type="ORF">ACFSJT_05175</name>
</gene>
<dbReference type="EMBL" id="JBHUHY010000003">
    <property type="protein sequence ID" value="MFD2186173.1"/>
    <property type="molecule type" value="Genomic_DNA"/>
</dbReference>
<comment type="caution">
    <text evidence="1">The sequence shown here is derived from an EMBL/GenBank/DDBJ whole genome shotgun (WGS) entry which is preliminary data.</text>
</comment>
<organism evidence="1 2">
    <name type="scientific">Aquimarina celericrescens</name>
    <dbReference type="NCBI Taxonomy" id="1964542"/>
    <lineage>
        <taxon>Bacteria</taxon>
        <taxon>Pseudomonadati</taxon>
        <taxon>Bacteroidota</taxon>
        <taxon>Flavobacteriia</taxon>
        <taxon>Flavobacteriales</taxon>
        <taxon>Flavobacteriaceae</taxon>
        <taxon>Aquimarina</taxon>
    </lineage>
</organism>
<accession>A0ABW5AT93</accession>